<organism evidence="2 3">
    <name type="scientific">Kineococcus mangrovi</name>
    <dbReference type="NCBI Taxonomy" id="1660183"/>
    <lineage>
        <taxon>Bacteria</taxon>
        <taxon>Bacillati</taxon>
        <taxon>Actinomycetota</taxon>
        <taxon>Actinomycetes</taxon>
        <taxon>Kineosporiales</taxon>
        <taxon>Kineosporiaceae</taxon>
        <taxon>Kineococcus</taxon>
    </lineage>
</organism>
<protein>
    <recommendedName>
        <fullName evidence="4">SdpI/YhfL family protein</fullName>
    </recommendedName>
</protein>
<evidence type="ECO:0000313" key="3">
    <source>
        <dbReference type="Proteomes" id="UP001566476"/>
    </source>
</evidence>
<evidence type="ECO:0000256" key="1">
    <source>
        <dbReference type="SAM" id="Phobius"/>
    </source>
</evidence>
<keyword evidence="1" id="KW-1133">Transmembrane helix</keyword>
<reference evidence="2 3" key="1">
    <citation type="submission" date="2024-07" db="EMBL/GenBank/DDBJ databases">
        <authorList>
            <person name="Thanompreechachai J."/>
            <person name="Duangmal K."/>
        </authorList>
    </citation>
    <scope>NUCLEOTIDE SEQUENCE [LARGE SCALE GENOMIC DNA]</scope>
    <source>
        <strain evidence="2 3">TBRC 1896</strain>
    </source>
</reference>
<sequence>MLLGAAAWAVAVLLSLAAARRRSRENAGRYLPFTVCRFDRVTGTVVTTRTWWALFLASVAFAAAGGWLGMGRVAGGYGGLLALLVVWGPDVLGTVVHNRRLTSSVDADLGEL</sequence>
<evidence type="ECO:0008006" key="4">
    <source>
        <dbReference type="Google" id="ProtNLM"/>
    </source>
</evidence>
<dbReference type="EMBL" id="JBGGTQ010000006">
    <property type="protein sequence ID" value="MEZ0493470.1"/>
    <property type="molecule type" value="Genomic_DNA"/>
</dbReference>
<evidence type="ECO:0000313" key="2">
    <source>
        <dbReference type="EMBL" id="MEZ0493470.1"/>
    </source>
</evidence>
<feature type="transmembrane region" description="Helical" evidence="1">
    <location>
        <begin position="51"/>
        <end position="70"/>
    </location>
</feature>
<accession>A0ABV4I4M7</accession>
<keyword evidence="3" id="KW-1185">Reference proteome</keyword>
<comment type="caution">
    <text evidence="2">The sequence shown here is derived from an EMBL/GenBank/DDBJ whole genome shotgun (WGS) entry which is preliminary data.</text>
</comment>
<keyword evidence="1" id="KW-0812">Transmembrane</keyword>
<dbReference type="Proteomes" id="UP001566476">
    <property type="component" value="Unassembled WGS sequence"/>
</dbReference>
<proteinExistence type="predicted"/>
<keyword evidence="1" id="KW-0472">Membrane</keyword>
<gene>
    <name evidence="2" type="ORF">AB2L28_14625</name>
</gene>
<dbReference type="RefSeq" id="WP_370719711.1">
    <property type="nucleotide sequence ID" value="NZ_JBGGTQ010000006.1"/>
</dbReference>
<name>A0ABV4I4M7_9ACTN</name>
<feature type="transmembrane region" description="Helical" evidence="1">
    <location>
        <begin position="77"/>
        <end position="96"/>
    </location>
</feature>